<evidence type="ECO:0000256" key="2">
    <source>
        <dbReference type="SAM" id="SignalP"/>
    </source>
</evidence>
<accession>A0A9Q6S4H5</accession>
<dbReference type="AlphaFoldDB" id="A0A9Q6S4H5"/>
<reference evidence="4" key="2">
    <citation type="submission" date="2016-06" db="EMBL/GenBank/DDBJ databases">
        <authorList>
            <person name="Huang P."/>
            <person name="Jiang X."/>
            <person name="Liu X."/>
        </authorList>
    </citation>
    <scope>NUCLEOTIDE SEQUENCE</scope>
    <source>
        <strain evidence="4">852011</strain>
    </source>
</reference>
<dbReference type="EMBL" id="JAYLVJ010000010">
    <property type="protein sequence ID" value="MEO1754331.1"/>
    <property type="molecule type" value="Genomic_DNA"/>
</dbReference>
<keyword evidence="2" id="KW-0732">Signal</keyword>
<proteinExistence type="predicted"/>
<gene>
    <name evidence="4" type="ORF">A9O66_19765</name>
    <name evidence="3" type="ORF">VOI32_10375</name>
</gene>
<feature type="region of interest" description="Disordered" evidence="1">
    <location>
        <begin position="340"/>
        <end position="372"/>
    </location>
</feature>
<organism evidence="4 5">
    <name type="scientific">Paraburkholderia caribensis</name>
    <dbReference type="NCBI Taxonomy" id="75105"/>
    <lineage>
        <taxon>Bacteria</taxon>
        <taxon>Pseudomonadati</taxon>
        <taxon>Pseudomonadota</taxon>
        <taxon>Betaproteobacteria</taxon>
        <taxon>Burkholderiales</taxon>
        <taxon>Burkholderiaceae</taxon>
        <taxon>Paraburkholderia</taxon>
    </lineage>
</organism>
<feature type="compositionally biased region" description="Basic and acidic residues" evidence="1">
    <location>
        <begin position="218"/>
        <end position="250"/>
    </location>
</feature>
<evidence type="ECO:0000313" key="3">
    <source>
        <dbReference type="EMBL" id="MEO1754331.1"/>
    </source>
</evidence>
<reference evidence="3 6" key="3">
    <citation type="submission" date="2024-01" db="EMBL/GenBank/DDBJ databases">
        <title>The diversity of rhizobia nodulating Mimosa spp. in eleven states of Brazil covering several biomes is determined by host plant, location, and edaphic factors.</title>
        <authorList>
            <person name="Rouws L."/>
            <person name="Barauna A."/>
            <person name="Beukes C."/>
            <person name="De Faria S.M."/>
            <person name="Gross E."/>
            <person name="Dos Reis Junior F.B."/>
            <person name="Simon M."/>
            <person name="Maluk M."/>
            <person name="Odee D.W."/>
            <person name="Kenicer G."/>
            <person name="Young J.P.W."/>
            <person name="Reis V.M."/>
            <person name="Zilli J."/>
            <person name="James E.K."/>
        </authorList>
    </citation>
    <scope>NUCLEOTIDE SEQUENCE [LARGE SCALE GENOMIC DNA]</scope>
    <source>
        <strain evidence="3 6">JHI1651</strain>
    </source>
</reference>
<reference evidence="4 5" key="1">
    <citation type="journal article" date="2014" name="Genome Announc.">
        <title>Draft Genome Sequence of the Haloacid-Degrading Burkholderia caribensis Strain MBA4.</title>
        <authorList>
            <person name="Pan Y."/>
            <person name="Kong K.F."/>
            <person name="Tsang J.S."/>
        </authorList>
    </citation>
    <scope>NUCLEOTIDE SEQUENCE [LARGE SCALE GENOMIC DNA]</scope>
    <source>
        <strain evidence="4 5">852011</strain>
    </source>
</reference>
<evidence type="ECO:0000256" key="1">
    <source>
        <dbReference type="SAM" id="MobiDB-lite"/>
    </source>
</evidence>
<dbReference type="Proteomes" id="UP001462961">
    <property type="component" value="Unassembled WGS sequence"/>
</dbReference>
<dbReference type="RefSeq" id="WP_107201299.1">
    <property type="nucleotide sequence ID" value="NZ_CP015959.1"/>
</dbReference>
<evidence type="ECO:0000313" key="6">
    <source>
        <dbReference type="Proteomes" id="UP001462961"/>
    </source>
</evidence>
<dbReference type="EMBL" id="CP015959">
    <property type="protein sequence ID" value="QLB64692.1"/>
    <property type="molecule type" value="Genomic_DNA"/>
</dbReference>
<feature type="region of interest" description="Disordered" evidence="1">
    <location>
        <begin position="218"/>
        <end position="266"/>
    </location>
</feature>
<dbReference type="Proteomes" id="UP000509548">
    <property type="component" value="Chromosome 2"/>
</dbReference>
<name>A0A9Q6S4H5_9BURK</name>
<feature type="compositionally biased region" description="Basic and acidic residues" evidence="1">
    <location>
        <begin position="345"/>
        <end position="363"/>
    </location>
</feature>
<evidence type="ECO:0000313" key="5">
    <source>
        <dbReference type="Proteomes" id="UP000509548"/>
    </source>
</evidence>
<feature type="signal peptide" evidence="2">
    <location>
        <begin position="1"/>
        <end position="26"/>
    </location>
</feature>
<feature type="chain" id="PRO_5040328763" description="Lipoprotein" evidence="2">
    <location>
        <begin position="27"/>
        <end position="507"/>
    </location>
</feature>
<protein>
    <recommendedName>
        <fullName evidence="7">Lipoprotein</fullName>
    </recommendedName>
</protein>
<keyword evidence="6" id="KW-1185">Reference proteome</keyword>
<sequence>MRTETRKLAGIATMVCGSMVTFGAHAFEQGAPAAAAVAPDLAGGAVEPLVLRDAAPSADAADAITQAVVDALSAQKPRAFSEDGDADGMRHVPVSYAAPIAVATPRREDAVEADSAAKQDVNDEASRATNEAVIDEALYAVDATSTPGSSSSPQENDVLAQRDAVEHQDAADVTTAAALAAQITPMAHIAPALAQEAEAPVQPFPVSYAAPIAVAARKGDNNEKAEKTEAPRARQVEDHAQAQSPRHEQLTLDATPTPPPVSPAHEAPVANERVIGKAPVSYARPIAVPVSQTARSVQNDSTASMNTSMQTAGQAQIKERAALPAQAQVKAPLSYAAPIAVPRASRNDTPPERGHEAKARADTEDPNWSSKTTVAISEEKLDSMRGGFDVANGLKVSFGVSRIAVVNGNLVTQTSFNIPDLSNMTTQQAQALASANIGSLLQNGGGNIAQQGAVQGLSGAVIQNTLSNQNIQTLTTINASVNSLGLFKSMNLGATLNNALMNSVRPR</sequence>
<evidence type="ECO:0000313" key="4">
    <source>
        <dbReference type="EMBL" id="QLB64692.1"/>
    </source>
</evidence>
<evidence type="ECO:0008006" key="7">
    <source>
        <dbReference type="Google" id="ProtNLM"/>
    </source>
</evidence>